<dbReference type="EMBL" id="CP017803">
    <property type="protein sequence ID" value="ATZ59041.1"/>
    <property type="molecule type" value="Genomic_DNA"/>
</dbReference>
<name>A0A2H4U4K0_METSM</name>
<keyword evidence="1" id="KW-1133">Transmembrane helix</keyword>
<gene>
    <name evidence="2" type="ORF">BK798_00745</name>
</gene>
<dbReference type="OMA" id="YREVTYS"/>
<organism evidence="2 3">
    <name type="scientific">Methanobrevibacter smithii</name>
    <dbReference type="NCBI Taxonomy" id="2173"/>
    <lineage>
        <taxon>Archaea</taxon>
        <taxon>Methanobacteriati</taxon>
        <taxon>Methanobacteriota</taxon>
        <taxon>Methanomada group</taxon>
        <taxon>Methanobacteria</taxon>
        <taxon>Methanobacteriales</taxon>
        <taxon>Methanobacteriaceae</taxon>
        <taxon>Methanobrevibacter</taxon>
    </lineage>
</organism>
<evidence type="ECO:0000313" key="3">
    <source>
        <dbReference type="Proteomes" id="UP000232133"/>
    </source>
</evidence>
<keyword evidence="1" id="KW-0472">Membrane</keyword>
<reference evidence="2 3" key="1">
    <citation type="submission" date="2016-10" db="EMBL/GenBank/DDBJ databases">
        <authorList>
            <person name="Varghese N."/>
        </authorList>
    </citation>
    <scope>NUCLEOTIDE SEQUENCE [LARGE SCALE GENOMIC DNA]</scope>
    <source>
        <strain evidence="2 3">KB11</strain>
    </source>
</reference>
<keyword evidence="2" id="KW-0969">Cilium</keyword>
<evidence type="ECO:0000313" key="2">
    <source>
        <dbReference type="EMBL" id="ATZ59041.1"/>
    </source>
</evidence>
<dbReference type="PROSITE" id="PS51257">
    <property type="entry name" value="PROKAR_LIPOPROTEIN"/>
    <property type="match status" value="1"/>
</dbReference>
<proteinExistence type="predicted"/>
<dbReference type="GeneID" id="78817290"/>
<keyword evidence="2" id="KW-0282">Flagellum</keyword>
<sequence>MESKDLIIIICAIIVGACIIAFAIAFADDIHDDEDDTVSTNCTAENLTNNTTANTSDNTKPNSGVYVVSEVVKYNYQADDGSYYREVTYSDGGFRQYNTSSGKLIGSSYASDQKYLPSME</sequence>
<dbReference type="AlphaFoldDB" id="A0A2H4U4K0"/>
<protein>
    <submittedName>
        <fullName evidence="2">Flagellar protein, FliL</fullName>
    </submittedName>
</protein>
<evidence type="ECO:0000256" key="1">
    <source>
        <dbReference type="SAM" id="Phobius"/>
    </source>
</evidence>
<keyword evidence="1" id="KW-0812">Transmembrane</keyword>
<keyword evidence="2" id="KW-0966">Cell projection</keyword>
<feature type="transmembrane region" description="Helical" evidence="1">
    <location>
        <begin position="6"/>
        <end position="27"/>
    </location>
</feature>
<dbReference type="RefSeq" id="WP_011954031.1">
    <property type="nucleotide sequence ID" value="NZ_CAYARS010000025.1"/>
</dbReference>
<accession>A0A2H4U4K0</accession>
<dbReference type="Proteomes" id="UP000232133">
    <property type="component" value="Chromosome"/>
</dbReference>